<dbReference type="EMBL" id="JAIWYP010000005">
    <property type="protein sequence ID" value="KAH3826239.1"/>
    <property type="molecule type" value="Genomic_DNA"/>
</dbReference>
<evidence type="ECO:0000313" key="2">
    <source>
        <dbReference type="Proteomes" id="UP000828390"/>
    </source>
</evidence>
<sequence>MSEIEAHLYLYYSLGSDQLLKLVPSDSGIDLTYLKTMYTVFVPSDSSLDPQ</sequence>
<organism evidence="1 2">
    <name type="scientific">Dreissena polymorpha</name>
    <name type="common">Zebra mussel</name>
    <name type="synonym">Mytilus polymorpha</name>
    <dbReference type="NCBI Taxonomy" id="45954"/>
    <lineage>
        <taxon>Eukaryota</taxon>
        <taxon>Metazoa</taxon>
        <taxon>Spiralia</taxon>
        <taxon>Lophotrochozoa</taxon>
        <taxon>Mollusca</taxon>
        <taxon>Bivalvia</taxon>
        <taxon>Autobranchia</taxon>
        <taxon>Heteroconchia</taxon>
        <taxon>Euheterodonta</taxon>
        <taxon>Imparidentia</taxon>
        <taxon>Neoheterodontei</taxon>
        <taxon>Myida</taxon>
        <taxon>Dreissenoidea</taxon>
        <taxon>Dreissenidae</taxon>
        <taxon>Dreissena</taxon>
    </lineage>
</organism>
<dbReference type="Proteomes" id="UP000828390">
    <property type="component" value="Unassembled WGS sequence"/>
</dbReference>
<proteinExistence type="predicted"/>
<name>A0A9D4GYZ3_DREPO</name>
<gene>
    <name evidence="1" type="ORF">DPMN_128135</name>
</gene>
<keyword evidence="2" id="KW-1185">Reference proteome</keyword>
<dbReference type="AlphaFoldDB" id="A0A9D4GYZ3"/>
<reference evidence="1" key="1">
    <citation type="journal article" date="2019" name="bioRxiv">
        <title>The Genome of the Zebra Mussel, Dreissena polymorpha: A Resource for Invasive Species Research.</title>
        <authorList>
            <person name="McCartney M.A."/>
            <person name="Auch B."/>
            <person name="Kono T."/>
            <person name="Mallez S."/>
            <person name="Zhang Y."/>
            <person name="Obille A."/>
            <person name="Becker A."/>
            <person name="Abrahante J.E."/>
            <person name="Garbe J."/>
            <person name="Badalamenti J.P."/>
            <person name="Herman A."/>
            <person name="Mangelson H."/>
            <person name="Liachko I."/>
            <person name="Sullivan S."/>
            <person name="Sone E.D."/>
            <person name="Koren S."/>
            <person name="Silverstein K.A.T."/>
            <person name="Beckman K.B."/>
            <person name="Gohl D.M."/>
        </authorList>
    </citation>
    <scope>NUCLEOTIDE SEQUENCE</scope>
    <source>
        <strain evidence="1">Duluth1</strain>
        <tissue evidence="1">Whole animal</tissue>
    </source>
</reference>
<comment type="caution">
    <text evidence="1">The sequence shown here is derived from an EMBL/GenBank/DDBJ whole genome shotgun (WGS) entry which is preliminary data.</text>
</comment>
<protein>
    <submittedName>
        <fullName evidence="1">Uncharacterized protein</fullName>
    </submittedName>
</protein>
<evidence type="ECO:0000313" key="1">
    <source>
        <dbReference type="EMBL" id="KAH3826239.1"/>
    </source>
</evidence>
<reference evidence="1" key="2">
    <citation type="submission" date="2020-11" db="EMBL/GenBank/DDBJ databases">
        <authorList>
            <person name="McCartney M.A."/>
            <person name="Auch B."/>
            <person name="Kono T."/>
            <person name="Mallez S."/>
            <person name="Becker A."/>
            <person name="Gohl D.M."/>
            <person name="Silverstein K.A.T."/>
            <person name="Koren S."/>
            <person name="Bechman K.B."/>
            <person name="Herman A."/>
            <person name="Abrahante J.E."/>
            <person name="Garbe J."/>
        </authorList>
    </citation>
    <scope>NUCLEOTIDE SEQUENCE</scope>
    <source>
        <strain evidence="1">Duluth1</strain>
        <tissue evidence="1">Whole animal</tissue>
    </source>
</reference>
<accession>A0A9D4GYZ3</accession>